<proteinExistence type="predicted"/>
<organism evidence="1 2">
    <name type="scientific">Halteria grandinella</name>
    <dbReference type="NCBI Taxonomy" id="5974"/>
    <lineage>
        <taxon>Eukaryota</taxon>
        <taxon>Sar</taxon>
        <taxon>Alveolata</taxon>
        <taxon>Ciliophora</taxon>
        <taxon>Intramacronucleata</taxon>
        <taxon>Spirotrichea</taxon>
        <taxon>Stichotrichia</taxon>
        <taxon>Sporadotrichida</taxon>
        <taxon>Halteriidae</taxon>
        <taxon>Halteria</taxon>
    </lineage>
</organism>
<reference evidence="1" key="1">
    <citation type="submission" date="2019-06" db="EMBL/GenBank/DDBJ databases">
        <authorList>
            <person name="Zheng W."/>
        </authorList>
    </citation>
    <scope>NUCLEOTIDE SEQUENCE</scope>
    <source>
        <strain evidence="1">QDHG01</strain>
    </source>
</reference>
<accession>A0A8J8NCA2</accession>
<keyword evidence="2" id="KW-1185">Reference proteome</keyword>
<evidence type="ECO:0000313" key="1">
    <source>
        <dbReference type="EMBL" id="TNV71830.1"/>
    </source>
</evidence>
<comment type="caution">
    <text evidence="1">The sequence shown here is derived from an EMBL/GenBank/DDBJ whole genome shotgun (WGS) entry which is preliminary data.</text>
</comment>
<evidence type="ECO:0000313" key="2">
    <source>
        <dbReference type="Proteomes" id="UP000785679"/>
    </source>
</evidence>
<name>A0A8J8NCA2_HALGN</name>
<dbReference type="AlphaFoldDB" id="A0A8J8NCA2"/>
<gene>
    <name evidence="1" type="ORF">FGO68_gene6622</name>
</gene>
<dbReference type="Proteomes" id="UP000785679">
    <property type="component" value="Unassembled WGS sequence"/>
</dbReference>
<protein>
    <submittedName>
        <fullName evidence="1">Uncharacterized protein</fullName>
    </submittedName>
</protein>
<sequence length="164" mass="18228">MGIGGNELPGIFNHKPKLDPRMMVTPSRANNVAYPRVQDIEGAQELMDKFNDESNQHIEDGFDPITSMNVAQPRKMATRQQDPIKSIIGESIRDTNMGLMPQPVNVSQPLVEAVVEDIGNEQDDLLTQKATSSKRSSKKVKKKVKVKKKKYKGGGVLVEEEVEV</sequence>
<dbReference type="EMBL" id="RRYP01026653">
    <property type="protein sequence ID" value="TNV71830.1"/>
    <property type="molecule type" value="Genomic_DNA"/>
</dbReference>